<feature type="region of interest" description="Disordered" evidence="1">
    <location>
        <begin position="1"/>
        <end position="89"/>
    </location>
</feature>
<reference evidence="2 3" key="1">
    <citation type="submission" date="2019-01" db="EMBL/GenBank/DDBJ databases">
        <authorList>
            <person name="Ferrante I. M."/>
        </authorList>
    </citation>
    <scope>NUCLEOTIDE SEQUENCE [LARGE SCALE GENOMIC DNA]</scope>
    <source>
        <strain evidence="2 3">B856</strain>
    </source>
</reference>
<dbReference type="EMBL" id="CAACVS010000006">
    <property type="protein sequence ID" value="VEU33698.1"/>
    <property type="molecule type" value="Genomic_DNA"/>
</dbReference>
<feature type="compositionally biased region" description="Polar residues" evidence="1">
    <location>
        <begin position="311"/>
        <end position="321"/>
    </location>
</feature>
<evidence type="ECO:0000256" key="1">
    <source>
        <dbReference type="SAM" id="MobiDB-lite"/>
    </source>
</evidence>
<dbReference type="AlphaFoldDB" id="A0A448YVA1"/>
<sequence>MERSNENMNNDQSRPMEGAARAPRPIMKRKSRTVRISTVEMARQSSIVSDLSSSTSDSKYSQNSFFMDTSNSEDKELKPARATTTEENPRSLKEVFDRMNCLALQDSTLIEKQALKMSCVDEKDADAPRELSTPGEVIVLGSRQNVYPIVTNLGGRVKPHIVPTATKQEASRAGSYQTLFVSYDSGFSNSDAAATNAPKRIRIVDFFKCGQPRFDSAAKSTDGYRGPFSYLVPIISPSKVVASTSPRFLSVSMSMDELSCSMNSIAVEGEGKMPEKGLGKTKMKQGMFQVPTAKESMFTKETTIEDMPFDLQSSTASTPKQGNKGKARNDSEKQDIVGEEDGVLENSAPIAASSLALQSVQSDDFIGANIEAIEVNETGTIVNEDINTCETPAEGHSPQLPFKNVYLSHKIDAGQSEVQDETSLSSPMKDSYEENAKTVSKHFSLLTSFSTPKLKRRLRALAGSRDKKENGFVSKKPKATDCDSPGANTTATILMDGSSFGEEDFSNSNGNQPFQLRPRPGGEQQSCFRLF</sequence>
<feature type="region of interest" description="Disordered" evidence="1">
    <location>
        <begin position="465"/>
        <end position="525"/>
    </location>
</feature>
<name>A0A448YVA1_9STRA</name>
<dbReference type="Proteomes" id="UP000291116">
    <property type="component" value="Unassembled WGS sequence"/>
</dbReference>
<accession>A0A448YVA1</accession>
<protein>
    <submittedName>
        <fullName evidence="2">Uncharacterized protein</fullName>
    </submittedName>
</protein>
<keyword evidence="3" id="KW-1185">Reference proteome</keyword>
<organism evidence="2 3">
    <name type="scientific">Pseudo-nitzschia multistriata</name>
    <dbReference type="NCBI Taxonomy" id="183589"/>
    <lineage>
        <taxon>Eukaryota</taxon>
        <taxon>Sar</taxon>
        <taxon>Stramenopiles</taxon>
        <taxon>Ochrophyta</taxon>
        <taxon>Bacillariophyta</taxon>
        <taxon>Bacillariophyceae</taxon>
        <taxon>Bacillariophycidae</taxon>
        <taxon>Bacillariales</taxon>
        <taxon>Bacillariaceae</taxon>
        <taxon>Pseudo-nitzschia</taxon>
    </lineage>
</organism>
<proteinExistence type="predicted"/>
<feature type="compositionally biased region" description="Polar residues" evidence="1">
    <location>
        <begin position="1"/>
        <end position="13"/>
    </location>
</feature>
<evidence type="ECO:0000313" key="2">
    <source>
        <dbReference type="EMBL" id="VEU33698.1"/>
    </source>
</evidence>
<feature type="region of interest" description="Disordered" evidence="1">
    <location>
        <begin position="308"/>
        <end position="335"/>
    </location>
</feature>
<feature type="compositionally biased region" description="Low complexity" evidence="1">
    <location>
        <begin position="45"/>
        <end position="64"/>
    </location>
</feature>
<gene>
    <name evidence="2" type="ORF">PSNMU_V1.4_AUG-EV-PASAV3_0003870</name>
</gene>
<evidence type="ECO:0000313" key="3">
    <source>
        <dbReference type="Proteomes" id="UP000291116"/>
    </source>
</evidence>